<dbReference type="SUPFAM" id="SSF103473">
    <property type="entry name" value="MFS general substrate transporter"/>
    <property type="match status" value="1"/>
</dbReference>
<feature type="transmembrane region" description="Helical" evidence="5">
    <location>
        <begin position="126"/>
        <end position="151"/>
    </location>
</feature>
<comment type="subcellular location">
    <subcellularLocation>
        <location evidence="1">Cell membrane</location>
        <topology evidence="1">Multi-pass membrane protein</topology>
    </subcellularLocation>
</comment>
<keyword evidence="2 5" id="KW-0812">Transmembrane</keyword>
<name>A0A6C7E5F5_ILUCY</name>
<sequence>MSRDPAHVGGAAASVAPDVSALDEPTGTFPGWRVVAGCFVVLLVNSGLAFYGLAVYLNAFSNEQGWALGSISFAVTVFFVIGGLIGLWVARLIARFDVRIVITIGALVSGGALALVGQVTSPWQLYVSYAFFAVGYGFAGLVSTTTVVTRWFHLKRGVALSVASTGLSVGGIVITPFAKRFIDDHGLAATTPWLGVLFVVGVVPVTWLLIRPDPARYGWEPDGIRLARGVAPAVATGVPYADAVSSTFYKMVTYGFVLALGSQVGGIQQLVKLVEDRTDERTAQFAITVLAATSVVARLIGGRLVSIVPMTRLTVALAGLQCVALAGIAVSRATVLIFASIVLFGLTIGNLLMLQPLLIAERFGVLDYPKIYGRSQAIAIAGVAGGPLLIGWLYDVFGSYDWPYLIAAMLCGVGTVVISRAGPATLPTTVAIDV</sequence>
<feature type="transmembrane region" description="Helical" evidence="5">
    <location>
        <begin position="66"/>
        <end position="88"/>
    </location>
</feature>
<dbReference type="InterPro" id="IPR020846">
    <property type="entry name" value="MFS_dom"/>
</dbReference>
<dbReference type="Gene3D" id="1.20.1250.20">
    <property type="entry name" value="MFS general substrate transporter like domains"/>
    <property type="match status" value="2"/>
</dbReference>
<feature type="transmembrane region" description="Helical" evidence="5">
    <location>
        <begin position="158"/>
        <end position="178"/>
    </location>
</feature>
<evidence type="ECO:0000256" key="3">
    <source>
        <dbReference type="ARBA" id="ARBA00022989"/>
    </source>
</evidence>
<keyword evidence="3 5" id="KW-1133">Transmembrane helix</keyword>
<accession>A0A6C7E5F5</accession>
<keyword evidence="4 5" id="KW-0472">Membrane</keyword>
<feature type="domain" description="Major facilitator superfamily (MFS) profile" evidence="6">
    <location>
        <begin position="33"/>
        <end position="426"/>
    </location>
</feature>
<feature type="transmembrane region" description="Helical" evidence="5">
    <location>
        <begin position="190"/>
        <end position="210"/>
    </location>
</feature>
<evidence type="ECO:0000256" key="5">
    <source>
        <dbReference type="SAM" id="Phobius"/>
    </source>
</evidence>
<dbReference type="PANTHER" id="PTHR11360">
    <property type="entry name" value="MONOCARBOXYLATE TRANSPORTER"/>
    <property type="match status" value="1"/>
</dbReference>
<feature type="transmembrane region" description="Helical" evidence="5">
    <location>
        <begin position="371"/>
        <end position="394"/>
    </location>
</feature>
<dbReference type="EMBL" id="AP012057">
    <property type="protein sequence ID" value="BAN01791.1"/>
    <property type="molecule type" value="Genomic_DNA"/>
</dbReference>
<feature type="transmembrane region" description="Helical" evidence="5">
    <location>
        <begin position="283"/>
        <end position="301"/>
    </location>
</feature>
<evidence type="ECO:0000256" key="2">
    <source>
        <dbReference type="ARBA" id="ARBA00022692"/>
    </source>
</evidence>
<feature type="transmembrane region" description="Helical" evidence="5">
    <location>
        <begin position="400"/>
        <end position="418"/>
    </location>
</feature>
<proteinExistence type="predicted"/>
<feature type="transmembrane region" description="Helical" evidence="5">
    <location>
        <begin position="336"/>
        <end position="359"/>
    </location>
</feature>
<dbReference type="PANTHER" id="PTHR11360:SF290">
    <property type="entry name" value="MONOCARBOXYLATE MFS PERMEASE"/>
    <property type="match status" value="1"/>
</dbReference>
<keyword evidence="8" id="KW-1185">Reference proteome</keyword>
<evidence type="ECO:0000313" key="8">
    <source>
        <dbReference type="Proteomes" id="UP000011863"/>
    </source>
</evidence>
<dbReference type="InterPro" id="IPR036259">
    <property type="entry name" value="MFS_trans_sf"/>
</dbReference>
<dbReference type="Pfam" id="PF07690">
    <property type="entry name" value="MFS_1"/>
    <property type="match status" value="1"/>
</dbReference>
<feature type="transmembrane region" description="Helical" evidence="5">
    <location>
        <begin position="313"/>
        <end position="330"/>
    </location>
</feature>
<reference evidence="7 8" key="1">
    <citation type="journal article" date="2013" name="Int. J. Syst. Evol. Microbiol.">
        <title>Ilumatobacter nonamiense sp. nov. and Ilumatobacter coccineum sp. nov., isolated from seashore sand.</title>
        <authorList>
            <person name="Matsumoto A."/>
            <person name="Kasai H."/>
            <person name="Matsuo Y."/>
            <person name="Shizuri Y."/>
            <person name="Ichikawa N."/>
            <person name="Fujita N."/>
            <person name="Omura S."/>
            <person name="Takahashi Y."/>
        </authorList>
    </citation>
    <scope>NUCLEOTIDE SEQUENCE [LARGE SCALE GENOMIC DNA]</scope>
    <source>
        <strain evidence="8">NBRC 103263 / KCTC 29153 / YM16-304</strain>
    </source>
</reference>
<feature type="transmembrane region" description="Helical" evidence="5">
    <location>
        <begin position="100"/>
        <end position="120"/>
    </location>
</feature>
<dbReference type="Proteomes" id="UP000011863">
    <property type="component" value="Chromosome"/>
</dbReference>
<dbReference type="GO" id="GO:0022857">
    <property type="term" value="F:transmembrane transporter activity"/>
    <property type="evidence" value="ECO:0007669"/>
    <property type="project" value="InterPro"/>
</dbReference>
<evidence type="ECO:0000256" key="1">
    <source>
        <dbReference type="ARBA" id="ARBA00004651"/>
    </source>
</evidence>
<gene>
    <name evidence="7" type="ORF">YM304_14770</name>
</gene>
<evidence type="ECO:0000259" key="6">
    <source>
        <dbReference type="PROSITE" id="PS50850"/>
    </source>
</evidence>
<organism evidence="7 8">
    <name type="scientific">Ilumatobacter coccineus (strain NBRC 103263 / KCTC 29153 / YM16-304)</name>
    <dbReference type="NCBI Taxonomy" id="1313172"/>
    <lineage>
        <taxon>Bacteria</taxon>
        <taxon>Bacillati</taxon>
        <taxon>Actinomycetota</taxon>
        <taxon>Acidimicrobiia</taxon>
        <taxon>Acidimicrobiales</taxon>
        <taxon>Ilumatobacteraceae</taxon>
        <taxon>Ilumatobacter</taxon>
    </lineage>
</organism>
<evidence type="ECO:0000313" key="7">
    <source>
        <dbReference type="EMBL" id="BAN01791.1"/>
    </source>
</evidence>
<dbReference type="RefSeq" id="WP_015441038.1">
    <property type="nucleotide sequence ID" value="NC_020520.1"/>
</dbReference>
<dbReference type="PROSITE" id="PS50850">
    <property type="entry name" value="MFS"/>
    <property type="match status" value="1"/>
</dbReference>
<feature type="transmembrane region" description="Helical" evidence="5">
    <location>
        <begin position="34"/>
        <end position="54"/>
    </location>
</feature>
<dbReference type="KEGG" id="aym:YM304_14770"/>
<dbReference type="GO" id="GO:0005886">
    <property type="term" value="C:plasma membrane"/>
    <property type="evidence" value="ECO:0007669"/>
    <property type="project" value="UniProtKB-SubCell"/>
</dbReference>
<dbReference type="InterPro" id="IPR050327">
    <property type="entry name" value="Proton-linked_MCT"/>
</dbReference>
<dbReference type="AlphaFoldDB" id="A0A6C7E5F5"/>
<evidence type="ECO:0000256" key="4">
    <source>
        <dbReference type="ARBA" id="ARBA00023136"/>
    </source>
</evidence>
<protein>
    <submittedName>
        <fullName evidence="7">Putative major facilitator superfamily transporter</fullName>
    </submittedName>
</protein>
<dbReference type="InterPro" id="IPR011701">
    <property type="entry name" value="MFS"/>
</dbReference>